<dbReference type="Pfam" id="PF01764">
    <property type="entry name" value="Lipase_3"/>
    <property type="match status" value="1"/>
</dbReference>
<dbReference type="GO" id="GO:0006629">
    <property type="term" value="P:lipid metabolic process"/>
    <property type="evidence" value="ECO:0007669"/>
    <property type="project" value="InterPro"/>
</dbReference>
<dbReference type="AlphaFoldDB" id="A0A0D3HYL7"/>
<dbReference type="PROSITE" id="PS51257">
    <property type="entry name" value="PROKAR_LIPOPROTEIN"/>
    <property type="match status" value="1"/>
</dbReference>
<keyword evidence="4" id="KW-1185">Reference proteome</keyword>
<sequence>MGWTLLKMQFLYKLADFGMHAMVAMSCWDQLHQIQSTKSAQALERADEVGGFLRSLDIAQIQRAWSVASSACDESSTLSSGLDLVGRYPVRWRFSTWLNHTFTGELHCVAAIESSDTRVLHLGFEGTNDAQSWGLDIIGSLMYEDEWGVNGVKVHAGFRAAAAAMWKHVIEKYGPLKERYSRVHVTGHSLGGAIAVLVAMKLEDEGVPYHAVTFAQPKVTDVEGGRQYASLDLTRVIFEDDPIPAMPWLLSHFQHALVVYADGSIGVRPSFDTHQSRPVRDAGFLFHKVTEGMCTTHPDLGLMAQCLDSAVGVPFMRGLDSTIDNADECKYMYLHAAASYARGVSMMVDRIYTPAVLEKEAHIDALAEHSVLLHNYTASLGALMQTEFVLQLDEVPLDVSLPRLHLNAFDQQVAVRALEDYQSDLAEHELSAYFVQLSEGAKARNHLLGQWVQASMTLQDTKGRRNATKLKVQLLENASRVEGVTHDALDWQRDQLGYLALRYLRAQISAFEYEALEPFDPKLEAPITSAQLATIRRRLTQEMTDTKERRASEPPHCYDSTGFRLVRDRNPLVFEELVRTNKTTIRIPMAKDCNFYRVHMKNVRVYLELDHGNMSALLQQQGSTKISLSITKLGTESFLDRDGSVWEFIPASTKTFVFVYSISPHPVDKATFSFRGAPSSVATSVPTAEFCPFHNGMEWNCDTPAGSPFGLWEVAVPDDDDVVLGRWPQGLSLSAVAAIKFEFGLIYREIDPRKLTAMFVDPPEEDPESNSFTRALPRGTGP</sequence>
<reference evidence="4" key="1">
    <citation type="journal article" date="2013" name="Nature">
        <title>Pan genome of the phytoplankton Emiliania underpins its global distribution.</title>
        <authorList>
            <person name="Read B.A."/>
            <person name="Kegel J."/>
            <person name="Klute M.J."/>
            <person name="Kuo A."/>
            <person name="Lefebvre S.C."/>
            <person name="Maumus F."/>
            <person name="Mayer C."/>
            <person name="Miller J."/>
            <person name="Monier A."/>
            <person name="Salamov A."/>
            <person name="Young J."/>
            <person name="Aguilar M."/>
            <person name="Claverie J.M."/>
            <person name="Frickenhaus S."/>
            <person name="Gonzalez K."/>
            <person name="Herman E.K."/>
            <person name="Lin Y.C."/>
            <person name="Napier J."/>
            <person name="Ogata H."/>
            <person name="Sarno A.F."/>
            <person name="Shmutz J."/>
            <person name="Schroeder D."/>
            <person name="de Vargas C."/>
            <person name="Verret F."/>
            <person name="von Dassow P."/>
            <person name="Valentin K."/>
            <person name="Van de Peer Y."/>
            <person name="Wheeler G."/>
            <person name="Dacks J.B."/>
            <person name="Delwiche C.F."/>
            <person name="Dyhrman S.T."/>
            <person name="Glockner G."/>
            <person name="John U."/>
            <person name="Richards T."/>
            <person name="Worden A.Z."/>
            <person name="Zhang X."/>
            <person name="Grigoriev I.V."/>
            <person name="Allen A.E."/>
            <person name="Bidle K."/>
            <person name="Borodovsky M."/>
            <person name="Bowler C."/>
            <person name="Brownlee C."/>
            <person name="Cock J.M."/>
            <person name="Elias M."/>
            <person name="Gladyshev V.N."/>
            <person name="Groth M."/>
            <person name="Guda C."/>
            <person name="Hadaegh A."/>
            <person name="Iglesias-Rodriguez M.D."/>
            <person name="Jenkins J."/>
            <person name="Jones B.M."/>
            <person name="Lawson T."/>
            <person name="Leese F."/>
            <person name="Lindquist E."/>
            <person name="Lobanov A."/>
            <person name="Lomsadze A."/>
            <person name="Malik S.B."/>
            <person name="Marsh M.E."/>
            <person name="Mackinder L."/>
            <person name="Mock T."/>
            <person name="Mueller-Roeber B."/>
            <person name="Pagarete A."/>
            <person name="Parker M."/>
            <person name="Probert I."/>
            <person name="Quesneville H."/>
            <person name="Raines C."/>
            <person name="Rensing S.A."/>
            <person name="Riano-Pachon D.M."/>
            <person name="Richier S."/>
            <person name="Rokitta S."/>
            <person name="Shiraiwa Y."/>
            <person name="Soanes D.M."/>
            <person name="van der Giezen M."/>
            <person name="Wahlund T.M."/>
            <person name="Williams B."/>
            <person name="Wilson W."/>
            <person name="Wolfe G."/>
            <person name="Wurch L.L."/>
        </authorList>
    </citation>
    <scope>NUCLEOTIDE SEQUENCE</scope>
</reference>
<dbReference type="PANTHER" id="PTHR45856">
    <property type="entry name" value="ALPHA/BETA-HYDROLASES SUPERFAMILY PROTEIN"/>
    <property type="match status" value="1"/>
</dbReference>
<dbReference type="GeneID" id="17250227"/>
<feature type="domain" description="Fungal lipase-type" evidence="2">
    <location>
        <begin position="123"/>
        <end position="248"/>
    </location>
</feature>
<dbReference type="RefSeq" id="XP_005756531.1">
    <property type="nucleotide sequence ID" value="XM_005756474.1"/>
</dbReference>
<dbReference type="Proteomes" id="UP000013827">
    <property type="component" value="Unassembled WGS sequence"/>
</dbReference>
<dbReference type="HOGENOM" id="CLU_358420_0_0_1"/>
<name>A0A0D3HYL7_EMIH1</name>
<dbReference type="SUPFAM" id="SSF53474">
    <property type="entry name" value="alpha/beta-Hydrolases"/>
    <property type="match status" value="1"/>
</dbReference>
<dbReference type="InterPro" id="IPR002921">
    <property type="entry name" value="Fungal_lipase-type"/>
</dbReference>
<evidence type="ECO:0000313" key="4">
    <source>
        <dbReference type="Proteomes" id="UP000013827"/>
    </source>
</evidence>
<accession>A0A0D3HYL7</accession>
<protein>
    <recommendedName>
        <fullName evidence="2">Fungal lipase-type domain-containing protein</fullName>
    </recommendedName>
</protein>
<evidence type="ECO:0000259" key="2">
    <source>
        <dbReference type="Pfam" id="PF01764"/>
    </source>
</evidence>
<dbReference type="EnsemblProtists" id="EOD04102">
    <property type="protein sequence ID" value="EOD04102"/>
    <property type="gene ID" value="EMIHUDRAFT_221546"/>
</dbReference>
<dbReference type="PANTHER" id="PTHR45856:SF24">
    <property type="entry name" value="FUNGAL LIPASE-LIKE DOMAIN-CONTAINING PROTEIN"/>
    <property type="match status" value="1"/>
</dbReference>
<dbReference type="PaxDb" id="2903-EOD04102"/>
<dbReference type="CDD" id="cd00519">
    <property type="entry name" value="Lipase_3"/>
    <property type="match status" value="1"/>
</dbReference>
<proteinExistence type="predicted"/>
<dbReference type="InterPro" id="IPR029058">
    <property type="entry name" value="AB_hydrolase_fold"/>
</dbReference>
<evidence type="ECO:0000256" key="1">
    <source>
        <dbReference type="SAM" id="MobiDB-lite"/>
    </source>
</evidence>
<evidence type="ECO:0000313" key="3">
    <source>
        <dbReference type="EnsemblProtists" id="EOD04102"/>
    </source>
</evidence>
<dbReference type="InterPro" id="IPR051218">
    <property type="entry name" value="Sec_MonoDiacylglyc_Lipase"/>
</dbReference>
<feature type="region of interest" description="Disordered" evidence="1">
    <location>
        <begin position="760"/>
        <end position="782"/>
    </location>
</feature>
<dbReference type="eggNOG" id="KOG4569">
    <property type="taxonomic scope" value="Eukaryota"/>
</dbReference>
<reference evidence="3" key="2">
    <citation type="submission" date="2024-10" db="UniProtKB">
        <authorList>
            <consortium name="EnsemblProtists"/>
        </authorList>
    </citation>
    <scope>IDENTIFICATION</scope>
</reference>
<dbReference type="KEGG" id="ehx:EMIHUDRAFT_221546"/>
<dbReference type="Gene3D" id="3.40.50.1820">
    <property type="entry name" value="alpha/beta hydrolase"/>
    <property type="match status" value="1"/>
</dbReference>
<organism evidence="3 4">
    <name type="scientific">Emiliania huxleyi (strain CCMP1516)</name>
    <dbReference type="NCBI Taxonomy" id="280463"/>
    <lineage>
        <taxon>Eukaryota</taxon>
        <taxon>Haptista</taxon>
        <taxon>Haptophyta</taxon>
        <taxon>Prymnesiophyceae</taxon>
        <taxon>Isochrysidales</taxon>
        <taxon>Noelaerhabdaceae</taxon>
        <taxon>Emiliania</taxon>
    </lineage>
</organism>